<feature type="compositionally biased region" description="Basic and acidic residues" evidence="5">
    <location>
        <begin position="555"/>
        <end position="576"/>
    </location>
</feature>
<dbReference type="Pfam" id="PF22936">
    <property type="entry name" value="Pol_BBD"/>
    <property type="match status" value="1"/>
</dbReference>
<dbReference type="Pfam" id="PF00665">
    <property type="entry name" value="rve"/>
    <property type="match status" value="1"/>
</dbReference>
<dbReference type="InterPro" id="IPR039537">
    <property type="entry name" value="Retrotran_Ty1/copia-like"/>
</dbReference>
<dbReference type="PROSITE" id="PS50994">
    <property type="entry name" value="INTEGRASE"/>
    <property type="match status" value="1"/>
</dbReference>
<feature type="domain" description="Integrase catalytic" evidence="6">
    <location>
        <begin position="210"/>
        <end position="377"/>
    </location>
</feature>
<dbReference type="PANTHER" id="PTHR42648:SF25">
    <property type="entry name" value="RNA-DIRECTED DNA POLYMERASE"/>
    <property type="match status" value="1"/>
</dbReference>
<dbReference type="InterPro" id="IPR043502">
    <property type="entry name" value="DNA/RNA_pol_sf"/>
</dbReference>
<evidence type="ECO:0000313" key="8">
    <source>
        <dbReference type="Proteomes" id="UP001151760"/>
    </source>
</evidence>
<feature type="region of interest" description="Disordered" evidence="5">
    <location>
        <begin position="518"/>
        <end position="580"/>
    </location>
</feature>
<keyword evidence="2" id="KW-0479">Metal-binding</keyword>
<keyword evidence="4" id="KW-0378">Hydrolase</keyword>
<reference evidence="7" key="1">
    <citation type="journal article" date="2022" name="Int. J. Mol. Sci.">
        <title>Draft Genome of Tanacetum Coccineum: Genomic Comparison of Closely Related Tanacetum-Family Plants.</title>
        <authorList>
            <person name="Yamashiro T."/>
            <person name="Shiraishi A."/>
            <person name="Nakayama K."/>
            <person name="Satake H."/>
        </authorList>
    </citation>
    <scope>NUCLEOTIDE SEQUENCE</scope>
</reference>
<sequence length="1047" mass="118479">MSLNGAQYQANDGDLCITDSGATHTILKSKKYFFELKPTKGTIDTISGPTNLIDGVGKANVVLPNGTQLLIENALFSPKSKRNLLSFKNIYHNGYDTQSRTIGNKKYLLIMNENQAFETLPMLHSGLHYTHINVPQAHMAVKEKYCDPGIFSLWHDRLGHPGSTMMKRIVENTHGHPLNDQKLSKMDKVPLCTSCSLGKLIVRPSPLKIENESPMFLERIQGDICGPIHPPCGPFRYFMVLIDASSRWSHVSLLSTRNVALAKFLAQIIKLRAHFLDYTVKRVRLDNAGEFTSHAFNDYCMSVGIVVEHSVAHVHTQNGLAESLIKRLQLIARPLIMRTKLPVSMWGHAILHAASLIRMRPSANHKYSPIQLASGQEPNISHLRIFGCAVYVPIAPPQRTKMGPQRRLGIYVGYETSSIIRYIEPLTGDLFTARFADCHFNEAVFPELGGVKRNQEKDVTWCEPSLLYLDPRTKQCETEVQKIMHLQEIANQLPDAFTDTKRVTKSYIPAANAPARVEIPNKQAGDNIAQESQKRLKRGRPIGSKDKNPRKRKGYEKNSDHDENVLDETQDIKTSPEEEMNDMNKEMLINYSQINILWGRNEIGDIDEIFSYSIASDIMSGDDDPEPNSVIDCQSRSDWGKWKDIRQAELNSLNKRNVFEPIVTTPRDVKPVGCRWIFVQKRNEKNEVTRYKARLVAQGFSQRPGIDYEETYSPVMDTITFRYLISLAVSENLEMRLMDVVTAYLYGSIDNDIYMKVPEGFKIPDSLRSKPKEMYSIKLQRSLYGLKQSGRMWYNRLSDYLISKGYKSNLICPCVFIKKTTSGFVIIAVYVDDLNIIGTSKEINEVVVHLKEEFEMKDLGKTKYCLGLQIEHMPNGILVHQSNYTEKVLKRFNMDKAKSLSTPMVGRSLNVDNDPFRPCEEDEDVLGPETPYLSAVGALMYLTNCTRPDISFAVNLLARFSSSPTKRHWNGIKHIFRYLRGTTDLGLFYSNNSKQGLIGYADAGYLSDPHKARSQTGYVFLNGGTAISWRSQKQTLVATSSNHAGTT</sequence>
<protein>
    <submittedName>
        <fullName evidence="7">Disease resistance CC-NBS-LRR class family protein</fullName>
    </submittedName>
</protein>
<dbReference type="EMBL" id="BQNB010021186">
    <property type="protein sequence ID" value="GJU03769.1"/>
    <property type="molecule type" value="Genomic_DNA"/>
</dbReference>
<evidence type="ECO:0000313" key="7">
    <source>
        <dbReference type="EMBL" id="GJU03769.1"/>
    </source>
</evidence>
<evidence type="ECO:0000256" key="2">
    <source>
        <dbReference type="ARBA" id="ARBA00022723"/>
    </source>
</evidence>
<proteinExistence type="predicted"/>
<dbReference type="InterPro" id="IPR036397">
    <property type="entry name" value="RNaseH_sf"/>
</dbReference>
<reference evidence="7" key="2">
    <citation type="submission" date="2022-01" db="EMBL/GenBank/DDBJ databases">
        <authorList>
            <person name="Yamashiro T."/>
            <person name="Shiraishi A."/>
            <person name="Satake H."/>
            <person name="Nakayama K."/>
        </authorList>
    </citation>
    <scope>NUCLEOTIDE SEQUENCE</scope>
</reference>
<keyword evidence="1" id="KW-0645">Protease</keyword>
<accession>A0ABQ5IUC4</accession>
<dbReference type="InterPro" id="IPR013103">
    <property type="entry name" value="RVT_2"/>
</dbReference>
<gene>
    <name evidence="7" type="ORF">Tco_1114107</name>
</gene>
<dbReference type="InterPro" id="IPR001584">
    <property type="entry name" value="Integrase_cat-core"/>
</dbReference>
<dbReference type="Pfam" id="PF07727">
    <property type="entry name" value="RVT_2"/>
    <property type="match status" value="1"/>
</dbReference>
<dbReference type="InterPro" id="IPR025724">
    <property type="entry name" value="GAG-pre-integrase_dom"/>
</dbReference>
<evidence type="ECO:0000259" key="6">
    <source>
        <dbReference type="PROSITE" id="PS50994"/>
    </source>
</evidence>
<evidence type="ECO:0000256" key="4">
    <source>
        <dbReference type="ARBA" id="ARBA00022801"/>
    </source>
</evidence>
<dbReference type="Gene3D" id="3.30.420.10">
    <property type="entry name" value="Ribonuclease H-like superfamily/Ribonuclease H"/>
    <property type="match status" value="1"/>
</dbReference>
<dbReference type="PANTHER" id="PTHR42648">
    <property type="entry name" value="TRANSPOSASE, PUTATIVE-RELATED"/>
    <property type="match status" value="1"/>
</dbReference>
<evidence type="ECO:0000256" key="1">
    <source>
        <dbReference type="ARBA" id="ARBA00022670"/>
    </source>
</evidence>
<keyword evidence="8" id="KW-1185">Reference proteome</keyword>
<keyword evidence="3" id="KW-0064">Aspartyl protease</keyword>
<dbReference type="InterPro" id="IPR012337">
    <property type="entry name" value="RNaseH-like_sf"/>
</dbReference>
<dbReference type="Proteomes" id="UP001151760">
    <property type="component" value="Unassembled WGS sequence"/>
</dbReference>
<dbReference type="SUPFAM" id="SSF53098">
    <property type="entry name" value="Ribonuclease H-like"/>
    <property type="match status" value="1"/>
</dbReference>
<dbReference type="Pfam" id="PF13976">
    <property type="entry name" value="gag_pre-integrs"/>
    <property type="match status" value="1"/>
</dbReference>
<name>A0ABQ5IUC4_9ASTR</name>
<evidence type="ECO:0000256" key="3">
    <source>
        <dbReference type="ARBA" id="ARBA00022750"/>
    </source>
</evidence>
<dbReference type="SUPFAM" id="SSF56672">
    <property type="entry name" value="DNA/RNA polymerases"/>
    <property type="match status" value="1"/>
</dbReference>
<organism evidence="7 8">
    <name type="scientific">Tanacetum coccineum</name>
    <dbReference type="NCBI Taxonomy" id="301880"/>
    <lineage>
        <taxon>Eukaryota</taxon>
        <taxon>Viridiplantae</taxon>
        <taxon>Streptophyta</taxon>
        <taxon>Embryophyta</taxon>
        <taxon>Tracheophyta</taxon>
        <taxon>Spermatophyta</taxon>
        <taxon>Magnoliopsida</taxon>
        <taxon>eudicotyledons</taxon>
        <taxon>Gunneridae</taxon>
        <taxon>Pentapetalae</taxon>
        <taxon>asterids</taxon>
        <taxon>campanulids</taxon>
        <taxon>Asterales</taxon>
        <taxon>Asteraceae</taxon>
        <taxon>Asteroideae</taxon>
        <taxon>Anthemideae</taxon>
        <taxon>Anthemidinae</taxon>
        <taxon>Tanacetum</taxon>
    </lineage>
</organism>
<evidence type="ECO:0000256" key="5">
    <source>
        <dbReference type="SAM" id="MobiDB-lite"/>
    </source>
</evidence>
<comment type="caution">
    <text evidence="7">The sequence shown here is derived from an EMBL/GenBank/DDBJ whole genome shotgun (WGS) entry which is preliminary data.</text>
</comment>
<dbReference type="InterPro" id="IPR054722">
    <property type="entry name" value="PolX-like_BBD"/>
</dbReference>